<dbReference type="AlphaFoldDB" id="A0A930V5G6"/>
<organism evidence="1 2">
    <name type="scientific">Nocardioides acrostichi</name>
    <dbReference type="NCBI Taxonomy" id="2784339"/>
    <lineage>
        <taxon>Bacteria</taxon>
        <taxon>Bacillati</taxon>
        <taxon>Actinomycetota</taxon>
        <taxon>Actinomycetes</taxon>
        <taxon>Propionibacteriales</taxon>
        <taxon>Nocardioidaceae</taxon>
        <taxon>Nocardioides</taxon>
    </lineage>
</organism>
<comment type="caution">
    <text evidence="1">The sequence shown here is derived from an EMBL/GenBank/DDBJ whole genome shotgun (WGS) entry which is preliminary data.</text>
</comment>
<evidence type="ECO:0000313" key="1">
    <source>
        <dbReference type="EMBL" id="MBF4163534.1"/>
    </source>
</evidence>
<sequence length="95" mass="9673">MRPDTTAPPPPDTDLLHAWAQALRRTAASLDDEAHALRHMVDTVPWQGRAADAARGEGRRLAAQLAGAADAHLAAAAALEVHALAVGAAAAEAAA</sequence>
<proteinExistence type="predicted"/>
<dbReference type="EMBL" id="JADIVZ010000012">
    <property type="protein sequence ID" value="MBF4163534.1"/>
    <property type="molecule type" value="Genomic_DNA"/>
</dbReference>
<evidence type="ECO:0000313" key="2">
    <source>
        <dbReference type="Proteomes" id="UP000656804"/>
    </source>
</evidence>
<name>A0A930V5G6_9ACTN</name>
<dbReference type="Proteomes" id="UP000656804">
    <property type="component" value="Unassembled WGS sequence"/>
</dbReference>
<keyword evidence="2" id="KW-1185">Reference proteome</keyword>
<reference evidence="1" key="1">
    <citation type="submission" date="2020-11" db="EMBL/GenBank/DDBJ databases">
        <title>Nocardioides sp. CBS4Y-1, whole genome shotgun sequence.</title>
        <authorList>
            <person name="Tuo L."/>
        </authorList>
    </citation>
    <scope>NUCLEOTIDE SEQUENCE</scope>
    <source>
        <strain evidence="1">CBS4Y-1</strain>
    </source>
</reference>
<dbReference type="RefSeq" id="WP_194504790.1">
    <property type="nucleotide sequence ID" value="NZ_JADIVZ010000012.1"/>
</dbReference>
<protein>
    <submittedName>
        <fullName evidence="1">Uncharacterized protein</fullName>
    </submittedName>
</protein>
<accession>A0A930V5G6</accession>
<gene>
    <name evidence="1" type="ORF">ISG29_17770</name>
</gene>